<dbReference type="Gene3D" id="1.10.260.40">
    <property type="entry name" value="lambda repressor-like DNA-binding domains"/>
    <property type="match status" value="1"/>
</dbReference>
<evidence type="ECO:0000259" key="5">
    <source>
        <dbReference type="PROSITE" id="PS50932"/>
    </source>
</evidence>
<feature type="region of interest" description="Disordered" evidence="4">
    <location>
        <begin position="323"/>
        <end position="353"/>
    </location>
</feature>
<evidence type="ECO:0000256" key="2">
    <source>
        <dbReference type="ARBA" id="ARBA00023125"/>
    </source>
</evidence>
<dbReference type="SUPFAM" id="SSF47413">
    <property type="entry name" value="lambda repressor-like DNA-binding domains"/>
    <property type="match status" value="1"/>
</dbReference>
<dbReference type="SUPFAM" id="SSF53822">
    <property type="entry name" value="Periplasmic binding protein-like I"/>
    <property type="match status" value="1"/>
</dbReference>
<dbReference type="InterPro" id="IPR046335">
    <property type="entry name" value="LacI/GalR-like_sensor"/>
</dbReference>
<name>A0A1Y2MUN8_PSEAH</name>
<evidence type="ECO:0000256" key="3">
    <source>
        <dbReference type="ARBA" id="ARBA00023163"/>
    </source>
</evidence>
<organism evidence="6 7">
    <name type="scientific">Pseudonocardia autotrophica</name>
    <name type="common">Amycolata autotrophica</name>
    <name type="synonym">Nocardia autotrophica</name>
    <dbReference type="NCBI Taxonomy" id="2074"/>
    <lineage>
        <taxon>Bacteria</taxon>
        <taxon>Bacillati</taxon>
        <taxon>Actinomycetota</taxon>
        <taxon>Actinomycetes</taxon>
        <taxon>Pseudonocardiales</taxon>
        <taxon>Pseudonocardiaceae</taxon>
        <taxon>Pseudonocardia</taxon>
    </lineage>
</organism>
<evidence type="ECO:0000256" key="4">
    <source>
        <dbReference type="SAM" id="MobiDB-lite"/>
    </source>
</evidence>
<dbReference type="PANTHER" id="PTHR30146:SF109">
    <property type="entry name" value="HTH-TYPE TRANSCRIPTIONAL REGULATOR GALS"/>
    <property type="match status" value="1"/>
</dbReference>
<protein>
    <submittedName>
        <fullName evidence="6">Lactose operon repressor</fullName>
    </submittedName>
</protein>
<feature type="domain" description="HTH lacI-type" evidence="5">
    <location>
        <begin position="9"/>
        <end position="63"/>
    </location>
</feature>
<sequence length="378" mass="38700">MGERTRRGPSMFDVARVAGVSHQTVSRVLNAHPNVREVTRTRVLSAIDELGYRPNRAARTLVTGRDRVLGVVAPGSTLFGPVSLLAAFEEQAVNAGFGVSVVRIRDLDGASVREAVDRHLDGQVSGIVVIAPVAPVAAALDELPRTVPLVTVDGDPARPGAMATVDQVEGGRVATRRLLEAGHRTVWHISGPPDWFDAAGRAAGWEAELRAAGCEVPPVVPGDWSPDAGYRAGQFLGRMPEVTAVFAANDAMATGLLHALHERGRAVPGDISVVGFDDVPSSAHLIPPLTTIRPDFEAVARAALDLLVAGADGVGGINGADNTGGANGTGGANNTGGANGTGGTGDTDPVPVASGEAVAHRGVVPVLVDRDSVGPPPG</sequence>
<dbReference type="EMBL" id="MIGB01000020">
    <property type="protein sequence ID" value="OSY38881.1"/>
    <property type="molecule type" value="Genomic_DNA"/>
</dbReference>
<dbReference type="GO" id="GO:0000976">
    <property type="term" value="F:transcription cis-regulatory region binding"/>
    <property type="evidence" value="ECO:0007669"/>
    <property type="project" value="TreeGrafter"/>
</dbReference>
<reference evidence="6 7" key="1">
    <citation type="submission" date="2016-09" db="EMBL/GenBank/DDBJ databases">
        <title>Pseudonocardia autotrophica DSM535, a candidate organism with high potential of specific P450 cytochromes.</title>
        <authorList>
            <person name="Grumaz C."/>
            <person name="Vainshtein Y."/>
            <person name="Kirstahler P."/>
            <person name="Sohn K."/>
        </authorList>
    </citation>
    <scope>NUCLEOTIDE SEQUENCE [LARGE SCALE GENOMIC DNA]</scope>
    <source>
        <strain evidence="6 7">DSM 535</strain>
    </source>
</reference>
<dbReference type="Pfam" id="PF13377">
    <property type="entry name" value="Peripla_BP_3"/>
    <property type="match status" value="1"/>
</dbReference>
<dbReference type="Pfam" id="PF00356">
    <property type="entry name" value="LacI"/>
    <property type="match status" value="1"/>
</dbReference>
<dbReference type="OrthoDB" id="9785139at2"/>
<dbReference type="InterPro" id="IPR010982">
    <property type="entry name" value="Lambda_DNA-bd_dom_sf"/>
</dbReference>
<dbReference type="STRING" id="2074.BG845_03753"/>
<keyword evidence="3" id="KW-0804">Transcription</keyword>
<dbReference type="Proteomes" id="UP000194360">
    <property type="component" value="Unassembled WGS sequence"/>
</dbReference>
<evidence type="ECO:0000313" key="7">
    <source>
        <dbReference type="Proteomes" id="UP000194360"/>
    </source>
</evidence>
<dbReference type="CDD" id="cd01392">
    <property type="entry name" value="HTH_LacI"/>
    <property type="match status" value="1"/>
</dbReference>
<dbReference type="PROSITE" id="PS50932">
    <property type="entry name" value="HTH_LACI_2"/>
    <property type="match status" value="1"/>
</dbReference>
<comment type="caution">
    <text evidence="6">The sequence shown here is derived from an EMBL/GenBank/DDBJ whole genome shotgun (WGS) entry which is preliminary data.</text>
</comment>
<keyword evidence="2" id="KW-0238">DNA-binding</keyword>
<dbReference type="CDD" id="cd01574">
    <property type="entry name" value="PBP1_LacI"/>
    <property type="match status" value="1"/>
</dbReference>
<dbReference type="SMART" id="SM00354">
    <property type="entry name" value="HTH_LACI"/>
    <property type="match status" value="1"/>
</dbReference>
<dbReference type="InterPro" id="IPR000843">
    <property type="entry name" value="HTH_LacI"/>
</dbReference>
<dbReference type="InterPro" id="IPR028082">
    <property type="entry name" value="Peripla_BP_I"/>
</dbReference>
<dbReference type="AlphaFoldDB" id="A0A1Y2MUN8"/>
<proteinExistence type="predicted"/>
<keyword evidence="7" id="KW-1185">Reference proteome</keyword>
<keyword evidence="1" id="KW-0805">Transcription regulation</keyword>
<dbReference type="PROSITE" id="PS00356">
    <property type="entry name" value="HTH_LACI_1"/>
    <property type="match status" value="1"/>
</dbReference>
<dbReference type="Gene3D" id="3.40.50.2300">
    <property type="match status" value="2"/>
</dbReference>
<accession>A0A1Y2MUN8</accession>
<dbReference type="RefSeq" id="WP_085913961.1">
    <property type="nucleotide sequence ID" value="NZ_AP018920.1"/>
</dbReference>
<evidence type="ECO:0000256" key="1">
    <source>
        <dbReference type="ARBA" id="ARBA00023015"/>
    </source>
</evidence>
<gene>
    <name evidence="6" type="primary">lacI</name>
    <name evidence="6" type="ORF">BG845_03753</name>
</gene>
<feature type="compositionally biased region" description="Gly residues" evidence="4">
    <location>
        <begin position="325"/>
        <end position="345"/>
    </location>
</feature>
<evidence type="ECO:0000313" key="6">
    <source>
        <dbReference type="EMBL" id="OSY38881.1"/>
    </source>
</evidence>
<dbReference type="GO" id="GO:0003700">
    <property type="term" value="F:DNA-binding transcription factor activity"/>
    <property type="evidence" value="ECO:0007669"/>
    <property type="project" value="TreeGrafter"/>
</dbReference>
<dbReference type="PANTHER" id="PTHR30146">
    <property type="entry name" value="LACI-RELATED TRANSCRIPTIONAL REPRESSOR"/>
    <property type="match status" value="1"/>
</dbReference>